<dbReference type="SUPFAM" id="SSF48208">
    <property type="entry name" value="Six-hairpin glycosidases"/>
    <property type="match status" value="1"/>
</dbReference>
<dbReference type="Gene3D" id="1.50.10.10">
    <property type="match status" value="1"/>
</dbReference>
<dbReference type="FunFam" id="1.50.10.10:FF:000020">
    <property type="entry name" value="Endoglucanase"/>
    <property type="match status" value="1"/>
</dbReference>
<dbReference type="EC" id="3.2.1.4" evidence="9"/>
<feature type="active site" evidence="8">
    <location>
        <position position="437"/>
    </location>
</feature>
<protein>
    <recommendedName>
        <fullName evidence="9">Endoglucanase</fullName>
        <ecNumber evidence="9">3.2.1.4</ecNumber>
    </recommendedName>
</protein>
<keyword evidence="4 9" id="KW-0136">Cellulose degradation</keyword>
<keyword evidence="5 8" id="KW-0119">Carbohydrate metabolism</keyword>
<evidence type="ECO:0000256" key="10">
    <source>
        <dbReference type="SAM" id="Phobius"/>
    </source>
</evidence>
<dbReference type="InterPro" id="IPR008928">
    <property type="entry name" value="6-hairpin_glycosidase_sf"/>
</dbReference>
<evidence type="ECO:0000256" key="8">
    <source>
        <dbReference type="PROSITE-ProRule" id="PRU10059"/>
    </source>
</evidence>
<dbReference type="EMBL" id="JAMFTS010000003">
    <property type="protein sequence ID" value="KAJ4776535.1"/>
    <property type="molecule type" value="Genomic_DNA"/>
</dbReference>
<dbReference type="GO" id="GO:0008810">
    <property type="term" value="F:cellulase activity"/>
    <property type="evidence" value="ECO:0007669"/>
    <property type="project" value="UniProtKB-EC"/>
</dbReference>
<comment type="catalytic activity">
    <reaction evidence="1 9">
        <text>Endohydrolysis of (1-&gt;4)-beta-D-glucosidic linkages in cellulose, lichenin and cereal beta-D-glucans.</text>
        <dbReference type="EC" id="3.2.1.4"/>
    </reaction>
</comment>
<keyword evidence="10" id="KW-0472">Membrane</keyword>
<evidence type="ECO:0000313" key="13">
    <source>
        <dbReference type="Proteomes" id="UP001140206"/>
    </source>
</evidence>
<dbReference type="InterPro" id="IPR018221">
    <property type="entry name" value="Glyco_hydro_9_His_AS"/>
</dbReference>
<evidence type="ECO:0000313" key="12">
    <source>
        <dbReference type="EMBL" id="KAJ4776535.1"/>
    </source>
</evidence>
<evidence type="ECO:0000259" key="11">
    <source>
        <dbReference type="Pfam" id="PF00759"/>
    </source>
</evidence>
<proteinExistence type="inferred from homology"/>
<dbReference type="PROSITE" id="PS00592">
    <property type="entry name" value="GH9_2"/>
    <property type="match status" value="1"/>
</dbReference>
<gene>
    <name evidence="12" type="ORF">LUZ62_060792</name>
</gene>
<organism evidence="12 13">
    <name type="scientific">Rhynchospora pubera</name>
    <dbReference type="NCBI Taxonomy" id="906938"/>
    <lineage>
        <taxon>Eukaryota</taxon>
        <taxon>Viridiplantae</taxon>
        <taxon>Streptophyta</taxon>
        <taxon>Embryophyta</taxon>
        <taxon>Tracheophyta</taxon>
        <taxon>Spermatophyta</taxon>
        <taxon>Magnoliopsida</taxon>
        <taxon>Liliopsida</taxon>
        <taxon>Poales</taxon>
        <taxon>Cyperaceae</taxon>
        <taxon>Cyperoideae</taxon>
        <taxon>Rhynchosporeae</taxon>
        <taxon>Rhynchospora</taxon>
    </lineage>
</organism>
<reference evidence="12" key="1">
    <citation type="submission" date="2022-08" db="EMBL/GenBank/DDBJ databases">
        <authorList>
            <person name="Marques A."/>
        </authorList>
    </citation>
    <scope>NUCLEOTIDE SEQUENCE</scope>
    <source>
        <strain evidence="12">RhyPub2mFocal</strain>
        <tissue evidence="12">Leaves</tissue>
    </source>
</reference>
<evidence type="ECO:0000256" key="3">
    <source>
        <dbReference type="ARBA" id="ARBA00022801"/>
    </source>
</evidence>
<evidence type="ECO:0000256" key="5">
    <source>
        <dbReference type="ARBA" id="ARBA00023277"/>
    </source>
</evidence>
<keyword evidence="3 8" id="KW-0378">Hydrolase</keyword>
<sequence>MGATSRGCCCRFVVLPVVLVLIAGVILFFIKNKVHPSAVPTPSSNDVDKYGTALSASLQFLQIQKAGKLVNNQISWRGDSALNDGKDAGLDLSKGLYDAGDHMKFGFPMAFTATVLSWTILEYRSTLSGNGKLDLAVDGLRWITDYLVTAHSADNVLCIQVGDPKVDHLCWDRPETMTEARPLLFINNTSPGSDVAGETAAALAAASLVFKSSDPTYSSTLLTHAQQLFEFADNYTAIYSVTFPNLASYYNSTDYEDELLWAAAWLYQATGDMKYLRYATDNGQKFRGYGDPTYFSWDDKRAGTQVLLSRVHFFSSGSIPNDVNTVLDSYRSAAERVMCVLVPGSPISTSDRTKGGLIWIQEWNSLQHSVGGSFLAALYSTYMATTQTTSISCNGKTFAAADLRNFAKSQVDYILGNNPTKMSYLVGYGSMYPQRIHHRGASIPADQSPSCSDYTWLNSPNRNPNVAVGALVGGPFLNETYNDSRENALQGEPTTTSCALFTGLLSGMLSSSTADHSTRTLIGVEW</sequence>
<evidence type="ECO:0000256" key="7">
    <source>
        <dbReference type="ARBA" id="ARBA00023326"/>
    </source>
</evidence>
<keyword evidence="7 8" id="KW-0624">Polysaccharide degradation</keyword>
<dbReference type="PANTHER" id="PTHR22298">
    <property type="entry name" value="ENDO-1,4-BETA-GLUCANASE"/>
    <property type="match status" value="1"/>
</dbReference>
<dbReference type="Proteomes" id="UP001140206">
    <property type="component" value="Chromosome 3"/>
</dbReference>
<evidence type="ECO:0000256" key="1">
    <source>
        <dbReference type="ARBA" id="ARBA00000966"/>
    </source>
</evidence>
<dbReference type="Pfam" id="PF00759">
    <property type="entry name" value="Glyco_hydro_9"/>
    <property type="match status" value="1"/>
</dbReference>
<comment type="caution">
    <text evidence="12">The sequence shown here is derived from an EMBL/GenBank/DDBJ whole genome shotgun (WGS) entry which is preliminary data.</text>
</comment>
<evidence type="ECO:0000256" key="6">
    <source>
        <dbReference type="ARBA" id="ARBA00023295"/>
    </source>
</evidence>
<evidence type="ECO:0000256" key="2">
    <source>
        <dbReference type="ARBA" id="ARBA00007072"/>
    </source>
</evidence>
<name>A0AAV8EAC8_9POAL</name>
<dbReference type="GO" id="GO:0030245">
    <property type="term" value="P:cellulose catabolic process"/>
    <property type="evidence" value="ECO:0007669"/>
    <property type="project" value="UniProtKB-KW"/>
</dbReference>
<evidence type="ECO:0000256" key="4">
    <source>
        <dbReference type="ARBA" id="ARBA00023001"/>
    </source>
</evidence>
<keyword evidence="10" id="KW-1133">Transmembrane helix</keyword>
<accession>A0AAV8EAC8</accession>
<keyword evidence="13" id="KW-1185">Reference proteome</keyword>
<comment type="similarity">
    <text evidence="2 8 9">Belongs to the glycosyl hydrolase 9 (cellulase E) family.</text>
</comment>
<feature type="transmembrane region" description="Helical" evidence="10">
    <location>
        <begin position="12"/>
        <end position="30"/>
    </location>
</feature>
<evidence type="ECO:0000256" key="9">
    <source>
        <dbReference type="RuleBase" id="RU361166"/>
    </source>
</evidence>
<keyword evidence="10" id="KW-0812">Transmembrane</keyword>
<dbReference type="InterPro" id="IPR012341">
    <property type="entry name" value="6hp_glycosidase-like_sf"/>
</dbReference>
<dbReference type="InterPro" id="IPR001701">
    <property type="entry name" value="Glyco_hydro_9"/>
</dbReference>
<feature type="domain" description="Glycoside hydrolase family 9" evidence="11">
    <location>
        <begin position="50"/>
        <end position="505"/>
    </location>
</feature>
<keyword evidence="6 8" id="KW-0326">Glycosidase</keyword>
<dbReference type="AlphaFoldDB" id="A0AAV8EAC8"/>